<comment type="caution">
    <text evidence="3">The sequence shown here is derived from an EMBL/GenBank/DDBJ whole genome shotgun (WGS) entry which is preliminary data.</text>
</comment>
<dbReference type="PANTHER" id="PTHR46910">
    <property type="entry name" value="TRANSCRIPTION FACTOR PDR1"/>
    <property type="match status" value="1"/>
</dbReference>
<protein>
    <recommendedName>
        <fullName evidence="2">Xylanolytic transcriptional activator regulatory domain-containing protein</fullName>
    </recommendedName>
</protein>
<keyword evidence="1" id="KW-0539">Nucleus</keyword>
<dbReference type="AlphaFoldDB" id="A0A1V6UWU6"/>
<dbReference type="InterPro" id="IPR007219">
    <property type="entry name" value="XnlR_reg_dom"/>
</dbReference>
<evidence type="ECO:0000313" key="3">
    <source>
        <dbReference type="EMBL" id="OQE42890.1"/>
    </source>
</evidence>
<dbReference type="GO" id="GO:0003677">
    <property type="term" value="F:DNA binding"/>
    <property type="evidence" value="ECO:0007669"/>
    <property type="project" value="InterPro"/>
</dbReference>
<dbReference type="STRING" id="36646.A0A1V6UWU6"/>
<name>A0A1V6UWU6_9EURO</name>
<dbReference type="Pfam" id="PF04082">
    <property type="entry name" value="Fungal_trans"/>
    <property type="match status" value="1"/>
</dbReference>
<dbReference type="InterPro" id="IPR050987">
    <property type="entry name" value="AtrR-like"/>
</dbReference>
<dbReference type="CDD" id="cd12148">
    <property type="entry name" value="fungal_TF_MHR"/>
    <property type="match status" value="1"/>
</dbReference>
<keyword evidence="4" id="KW-1185">Reference proteome</keyword>
<dbReference type="GO" id="GO:0008270">
    <property type="term" value="F:zinc ion binding"/>
    <property type="evidence" value="ECO:0007669"/>
    <property type="project" value="InterPro"/>
</dbReference>
<sequence length="632" mass="70829">MEQSSRPTTRRRAVKSCDRCRRQKLKVFNEAETGRSLTSGVLPGDTGISGATRSAWRLKELQIPPDELMWAAIDAYFSRTHWLLGLVHEPSFRANAKRTLVSGTWERQEMGNVLLLLTVAALGLKAAIADSLWPGQAILSFLGLNGCDLMKSFVSEIRLHLLDLMEDSSVESVQVCMLLSSLYGYHGSPSLAWTLARMAINAATYLELNKNIPGEEDTVLAHVRQHVWNNIIILDTYISILYGRSVSTDAAFVRPSTICDREELRIDSVILNIPAIKEICDTSSTSSFYAAQFRLYGLIRSNISRSMQIRSGSDSEIDRFEAAARCATESEILLRQWYKETPSMFRWSTWMQDNRWENVNQSLRNLSPKLQEASNIMILQAASLQITYDNALILVHRPLLQYSVNTATWSSSMATSVQTSLHVAVEAASRISRFPVHLFQNHYSLSFINFHLFTAGVILCLVPPAKPFSQTAQEAKVGVLRIIRACRAMRDKDRAAKATEEILVELLKVTTTRETRIALGTSEHHERTDSLAYASARDPVDRSGRAAPRSRLPNIENVINSHTENSSIELPLTARQTNMSGQHYPNALIDEPPRLDTNLAPFEPERPLQAQALQQSDETFGSHGKCKNLLMV</sequence>
<evidence type="ECO:0000313" key="4">
    <source>
        <dbReference type="Proteomes" id="UP000191500"/>
    </source>
</evidence>
<dbReference type="EMBL" id="MDDG01000003">
    <property type="protein sequence ID" value="OQE42890.1"/>
    <property type="molecule type" value="Genomic_DNA"/>
</dbReference>
<dbReference type="GO" id="GO:0006351">
    <property type="term" value="P:DNA-templated transcription"/>
    <property type="evidence" value="ECO:0007669"/>
    <property type="project" value="InterPro"/>
</dbReference>
<dbReference type="PANTHER" id="PTHR46910:SF17">
    <property type="entry name" value="SCFA-RELATED"/>
    <property type="match status" value="1"/>
</dbReference>
<accession>A0A1V6UWU6</accession>
<reference evidence="4" key="1">
    <citation type="journal article" date="2017" name="Nat. Microbiol.">
        <title>Global analysis of biosynthetic gene clusters reveals vast potential of secondary metabolite production in Penicillium species.</title>
        <authorList>
            <person name="Nielsen J.C."/>
            <person name="Grijseels S."/>
            <person name="Prigent S."/>
            <person name="Ji B."/>
            <person name="Dainat J."/>
            <person name="Nielsen K.F."/>
            <person name="Frisvad J.C."/>
            <person name="Workman M."/>
            <person name="Nielsen J."/>
        </authorList>
    </citation>
    <scope>NUCLEOTIDE SEQUENCE [LARGE SCALE GENOMIC DNA]</scope>
    <source>
        <strain evidence="4">IBT 31321</strain>
    </source>
</reference>
<dbReference type="SMART" id="SM00906">
    <property type="entry name" value="Fungal_trans"/>
    <property type="match status" value="1"/>
</dbReference>
<organism evidence="3 4">
    <name type="scientific">Penicillium coprophilum</name>
    <dbReference type="NCBI Taxonomy" id="36646"/>
    <lineage>
        <taxon>Eukaryota</taxon>
        <taxon>Fungi</taxon>
        <taxon>Dikarya</taxon>
        <taxon>Ascomycota</taxon>
        <taxon>Pezizomycotina</taxon>
        <taxon>Eurotiomycetes</taxon>
        <taxon>Eurotiomycetidae</taxon>
        <taxon>Eurotiales</taxon>
        <taxon>Aspergillaceae</taxon>
        <taxon>Penicillium</taxon>
    </lineage>
</organism>
<proteinExistence type="predicted"/>
<evidence type="ECO:0000256" key="1">
    <source>
        <dbReference type="ARBA" id="ARBA00023242"/>
    </source>
</evidence>
<gene>
    <name evidence="3" type="ORF">PENCOP_c003G00088</name>
</gene>
<dbReference type="Proteomes" id="UP000191500">
    <property type="component" value="Unassembled WGS sequence"/>
</dbReference>
<feature type="domain" description="Xylanolytic transcriptional activator regulatory" evidence="2">
    <location>
        <begin position="192"/>
        <end position="261"/>
    </location>
</feature>
<dbReference type="GO" id="GO:0003700">
    <property type="term" value="F:DNA-binding transcription factor activity"/>
    <property type="evidence" value="ECO:0007669"/>
    <property type="project" value="InterPro"/>
</dbReference>
<evidence type="ECO:0000259" key="2">
    <source>
        <dbReference type="SMART" id="SM00906"/>
    </source>
</evidence>